<gene>
    <name evidence="2" type="ORF">M422DRAFT_35602</name>
</gene>
<evidence type="ECO:0000313" key="2">
    <source>
        <dbReference type="EMBL" id="KIJ33092.1"/>
    </source>
</evidence>
<dbReference type="SUPFAM" id="SSF55961">
    <property type="entry name" value="Bet v1-like"/>
    <property type="match status" value="1"/>
</dbReference>
<dbReference type="EMBL" id="KN837217">
    <property type="protein sequence ID" value="KIJ33092.1"/>
    <property type="molecule type" value="Genomic_DNA"/>
</dbReference>
<dbReference type="InterPro" id="IPR055481">
    <property type="entry name" value="DUF7053"/>
</dbReference>
<evidence type="ECO:0000313" key="3">
    <source>
        <dbReference type="Proteomes" id="UP000054279"/>
    </source>
</evidence>
<dbReference type="Proteomes" id="UP000054279">
    <property type="component" value="Unassembled WGS sequence"/>
</dbReference>
<proteinExistence type="predicted"/>
<dbReference type="HOGENOM" id="CLU_1767589_0_0_1"/>
<protein>
    <submittedName>
        <fullName evidence="2">Unplaced genomic scaffold SPHSTscaffold_142, whole genome shotgun sequence</fullName>
    </submittedName>
</protein>
<dbReference type="OrthoDB" id="3246050at2759"/>
<feature type="domain" description="DUF7053" evidence="1">
    <location>
        <begin position="18"/>
        <end position="146"/>
    </location>
</feature>
<evidence type="ECO:0000259" key="1">
    <source>
        <dbReference type="Pfam" id="PF23155"/>
    </source>
</evidence>
<name>A0A0C9UUZ5_SPHS4</name>
<dbReference type="AlphaFoldDB" id="A0A0C9UUZ5"/>
<accession>A0A0C9UUZ5</accession>
<keyword evidence="3" id="KW-1185">Reference proteome</keyword>
<dbReference type="Pfam" id="PF23155">
    <property type="entry name" value="DUF7053"/>
    <property type="match status" value="1"/>
</dbReference>
<reference evidence="2 3" key="1">
    <citation type="submission" date="2014-06" db="EMBL/GenBank/DDBJ databases">
        <title>Evolutionary Origins and Diversification of the Mycorrhizal Mutualists.</title>
        <authorList>
            <consortium name="DOE Joint Genome Institute"/>
            <consortium name="Mycorrhizal Genomics Consortium"/>
            <person name="Kohler A."/>
            <person name="Kuo A."/>
            <person name="Nagy L.G."/>
            <person name="Floudas D."/>
            <person name="Copeland A."/>
            <person name="Barry K.W."/>
            <person name="Cichocki N."/>
            <person name="Veneault-Fourrey C."/>
            <person name="LaButti K."/>
            <person name="Lindquist E.A."/>
            <person name="Lipzen A."/>
            <person name="Lundell T."/>
            <person name="Morin E."/>
            <person name="Murat C."/>
            <person name="Riley R."/>
            <person name="Ohm R."/>
            <person name="Sun H."/>
            <person name="Tunlid A."/>
            <person name="Henrissat B."/>
            <person name="Grigoriev I.V."/>
            <person name="Hibbett D.S."/>
            <person name="Martin F."/>
        </authorList>
    </citation>
    <scope>NUCLEOTIDE SEQUENCE [LARGE SCALE GENOMIC DNA]</scope>
    <source>
        <strain evidence="2 3">SS14</strain>
    </source>
</reference>
<sequence length="157" mass="17647">MVWPFTRTGQHSLSTRIHASKESIVKFLHNSEELFRLNPLLTSMTQDPDNPNKWDLEDDLIFMGFKIKSPYSVIFEFKEDGMIGDAIAGAGVRTRSIYKATAVEEGVCELTEDITVTANAFLMSYVISTQNKAHAKIFEKIKEKLETKKPDSPSTSG</sequence>
<organism evidence="2 3">
    <name type="scientific">Sphaerobolus stellatus (strain SS14)</name>
    <dbReference type="NCBI Taxonomy" id="990650"/>
    <lineage>
        <taxon>Eukaryota</taxon>
        <taxon>Fungi</taxon>
        <taxon>Dikarya</taxon>
        <taxon>Basidiomycota</taxon>
        <taxon>Agaricomycotina</taxon>
        <taxon>Agaricomycetes</taxon>
        <taxon>Phallomycetidae</taxon>
        <taxon>Geastrales</taxon>
        <taxon>Sphaerobolaceae</taxon>
        <taxon>Sphaerobolus</taxon>
    </lineage>
</organism>